<accession>A0A0F9NWH2</accession>
<reference evidence="1" key="1">
    <citation type="journal article" date="2015" name="Nature">
        <title>Complex archaea that bridge the gap between prokaryotes and eukaryotes.</title>
        <authorList>
            <person name="Spang A."/>
            <person name="Saw J.H."/>
            <person name="Jorgensen S.L."/>
            <person name="Zaremba-Niedzwiedzka K."/>
            <person name="Martijn J."/>
            <person name="Lind A.E."/>
            <person name="van Eijk R."/>
            <person name="Schleper C."/>
            <person name="Guy L."/>
            <person name="Ettema T.J."/>
        </authorList>
    </citation>
    <scope>NUCLEOTIDE SEQUENCE</scope>
</reference>
<dbReference type="AlphaFoldDB" id="A0A0F9NWH2"/>
<gene>
    <name evidence="1" type="ORF">LCGC14_0900970</name>
</gene>
<proteinExistence type="predicted"/>
<comment type="caution">
    <text evidence="1">The sequence shown here is derived from an EMBL/GenBank/DDBJ whole genome shotgun (WGS) entry which is preliminary data.</text>
</comment>
<protein>
    <submittedName>
        <fullName evidence="1">Uncharacterized protein</fullName>
    </submittedName>
</protein>
<sequence>MGLPIINKINHPASRTPAIFTPHSIQDLINFNLNRLLKAGSGIGDTSNFVTGSGTVGRIPAWTSDTTIGNSAITQTGGDLVFDIPINMDGVGFPQAIHGIDRLQFKDNIDNGFGNAYAVLRVGNHASASLEYQYRNTAGGQWNTYMKATSGVSPTFQILLGDISASTTYNGAAWAASFLSATAHYNVNYSKKYNSNTADITAWDGSSAFAAVHFGTAFELMIHHGTHGTDQTYMDFFDPVTWRYNAGGSAPYYDGAKTNKIEISENEIDFVNGMIPKVNGASLLNTAAADTRYVEIAGDTMTGALFLSSLATVSNNIIDFTGNSTNNRRGISFNSRSALSADFNDGFLRINDEEAFTNGVFTPHKIRADQGLFIDGGGRGIKAVTGSYGNVQTTGAGVNSYRGYNINGDAIFMSNSTHYGLYDDTNNEWGLLCTRNGASNLYFNGVPKLATVTGGVEVTGELSATGDVIAYKT</sequence>
<name>A0A0F9NWH2_9ZZZZ</name>
<organism evidence="1">
    <name type="scientific">marine sediment metagenome</name>
    <dbReference type="NCBI Taxonomy" id="412755"/>
    <lineage>
        <taxon>unclassified sequences</taxon>
        <taxon>metagenomes</taxon>
        <taxon>ecological metagenomes</taxon>
    </lineage>
</organism>
<dbReference type="EMBL" id="LAZR01002934">
    <property type="protein sequence ID" value="KKN23840.1"/>
    <property type="molecule type" value="Genomic_DNA"/>
</dbReference>
<evidence type="ECO:0000313" key="1">
    <source>
        <dbReference type="EMBL" id="KKN23840.1"/>
    </source>
</evidence>